<dbReference type="SUPFAM" id="SSF51735">
    <property type="entry name" value="NAD(P)-binding Rossmann-fold domains"/>
    <property type="match status" value="1"/>
</dbReference>
<gene>
    <name evidence="3" type="ORF">FPB0191_02006</name>
</gene>
<dbReference type="NCBIfam" id="NF005957">
    <property type="entry name" value="PRK08040.1"/>
    <property type="match status" value="1"/>
</dbReference>
<dbReference type="CDD" id="cd18129">
    <property type="entry name" value="ASADH_C_USG1_like"/>
    <property type="match status" value="1"/>
</dbReference>
<dbReference type="AlphaFoldDB" id="A0A0A7S4P4"/>
<comment type="similarity">
    <text evidence="1">Belongs to the aspartate-semialdehyde dehydrogenase family.</text>
</comment>
<dbReference type="SUPFAM" id="SSF55347">
    <property type="entry name" value="Glyceraldehyde-3-phosphate dehydrogenase-like, C-terminal domain"/>
    <property type="match status" value="1"/>
</dbReference>
<sequence length="334" mass="36829">MSSWNIAVVGASGQVGSALVELLQHSTLSINEIGLIGSDNSEGDNVRVLGKNITINNINTTDWSHYHVAFFAVNQTISQKYVRTAAESGCIVIDASGAFAQEDNIPLILPRVNDYLLADFRNENIIAVANPIVSQSLRVISTLTDIQQLTQVHITNLVPASFYGKSSVEQLASQSARLLNGLPVENELFNKQMAFNVLPVNNELADEMIIVEEIRKITGDYQLSINVDSILVPVFYGLTQSLTFSSSVPLNIDHHYDSNKAIQYGVNFMESDYPTPVTQVNIEQEGLHKIHLADVRYGYGSPDQIKCISVSDNIRYLGAQILLETAEKLLNEYL</sequence>
<dbReference type="Gene3D" id="3.40.50.720">
    <property type="entry name" value="NAD(P)-binding Rossmann-like Domain"/>
    <property type="match status" value="1"/>
</dbReference>
<dbReference type="KEGG" id="fpp:FPB0191_02006"/>
<dbReference type="OrthoDB" id="9805684at2"/>
<dbReference type="GO" id="GO:0051287">
    <property type="term" value="F:NAD binding"/>
    <property type="evidence" value="ECO:0007669"/>
    <property type="project" value="InterPro"/>
</dbReference>
<dbReference type="GO" id="GO:0016620">
    <property type="term" value="F:oxidoreductase activity, acting on the aldehyde or oxo group of donors, NAD or NADP as acceptor"/>
    <property type="evidence" value="ECO:0007669"/>
    <property type="project" value="InterPro"/>
</dbReference>
<dbReference type="InterPro" id="IPR000534">
    <property type="entry name" value="Semialdehyde_DH_NAD-bd"/>
</dbReference>
<name>A0A0A7S4P4_FRIPE</name>
<organism evidence="3 4">
    <name type="scientific">Frischella perrara</name>
    <dbReference type="NCBI Taxonomy" id="1267021"/>
    <lineage>
        <taxon>Bacteria</taxon>
        <taxon>Pseudomonadati</taxon>
        <taxon>Pseudomonadota</taxon>
        <taxon>Gammaproteobacteria</taxon>
        <taxon>Orbales</taxon>
        <taxon>Orbaceae</taxon>
        <taxon>Frischella</taxon>
    </lineage>
</organism>
<reference evidence="3 4" key="1">
    <citation type="journal article" date="2014" name="Appl. Environ. Microbiol.">
        <title>Gut symbionts from distinct hosts exhibit genotoxic activity via divergent colibactin biosynthetic pathways.</title>
        <authorList>
            <person name="Engel P."/>
            <person name="Vizcaino M.I."/>
            <person name="Crawford J.M."/>
        </authorList>
    </citation>
    <scope>NUCLEOTIDE SEQUENCE [LARGE SCALE GENOMIC DNA]</scope>
    <source>
        <strain evidence="3 4">PEB0191</strain>
    </source>
</reference>
<dbReference type="Pfam" id="PF01118">
    <property type="entry name" value="Semialdhyde_dh"/>
    <property type="match status" value="1"/>
</dbReference>
<dbReference type="CDD" id="cd17894">
    <property type="entry name" value="ASADH_USG1_N"/>
    <property type="match status" value="1"/>
</dbReference>
<dbReference type="SMART" id="SM00859">
    <property type="entry name" value="Semialdhyde_dh"/>
    <property type="match status" value="1"/>
</dbReference>
<dbReference type="GO" id="GO:0046983">
    <property type="term" value="F:protein dimerization activity"/>
    <property type="evidence" value="ECO:0007669"/>
    <property type="project" value="InterPro"/>
</dbReference>
<evidence type="ECO:0000313" key="4">
    <source>
        <dbReference type="Proteomes" id="UP000030901"/>
    </source>
</evidence>
<accession>A0A0A7S4P4</accession>
<evidence type="ECO:0000313" key="3">
    <source>
        <dbReference type="EMBL" id="AJA45817.1"/>
    </source>
</evidence>
<evidence type="ECO:0000256" key="1">
    <source>
        <dbReference type="ARBA" id="ARBA00010584"/>
    </source>
</evidence>
<evidence type="ECO:0000259" key="2">
    <source>
        <dbReference type="SMART" id="SM00859"/>
    </source>
</evidence>
<dbReference type="STRING" id="1267021.FPB0191_02006"/>
<keyword evidence="4" id="KW-1185">Reference proteome</keyword>
<dbReference type="PANTHER" id="PTHR46278">
    <property type="entry name" value="DEHYDROGENASE, PUTATIVE-RELATED"/>
    <property type="match status" value="1"/>
</dbReference>
<dbReference type="Proteomes" id="UP000030901">
    <property type="component" value="Chromosome"/>
</dbReference>
<dbReference type="EMBL" id="CP009056">
    <property type="protein sequence ID" value="AJA45817.1"/>
    <property type="molecule type" value="Genomic_DNA"/>
</dbReference>
<proteinExistence type="inferred from homology"/>
<dbReference type="HOGENOM" id="CLU_049966_2_0_6"/>
<dbReference type="PIRSF" id="PIRSF000148">
    <property type="entry name" value="ASA_dh"/>
    <property type="match status" value="1"/>
</dbReference>
<dbReference type="PANTHER" id="PTHR46278:SF2">
    <property type="entry name" value="ASPARTATE-SEMIALDEHYDE DEHYDROGENASE"/>
    <property type="match status" value="1"/>
</dbReference>
<protein>
    <submittedName>
        <fullName evidence="3">Aspartate-semialdehyde dehydrogenase</fullName>
    </submittedName>
</protein>
<dbReference type="RefSeq" id="WP_039105756.1">
    <property type="nucleotide sequence ID" value="NZ_CP009056.1"/>
</dbReference>
<dbReference type="Gene3D" id="3.30.360.10">
    <property type="entry name" value="Dihydrodipicolinate Reductase, domain 2"/>
    <property type="match status" value="1"/>
</dbReference>
<dbReference type="InterPro" id="IPR012280">
    <property type="entry name" value="Semialdhyde_DH_dimer_dom"/>
</dbReference>
<dbReference type="Pfam" id="PF02774">
    <property type="entry name" value="Semialdhyde_dhC"/>
    <property type="match status" value="1"/>
</dbReference>
<dbReference type="InterPro" id="IPR036291">
    <property type="entry name" value="NAD(P)-bd_dom_sf"/>
</dbReference>
<dbReference type="GO" id="GO:0008652">
    <property type="term" value="P:amino acid biosynthetic process"/>
    <property type="evidence" value="ECO:0007669"/>
    <property type="project" value="InterPro"/>
</dbReference>
<feature type="domain" description="Semialdehyde dehydrogenase NAD-binding" evidence="2">
    <location>
        <begin position="5"/>
        <end position="120"/>
    </location>
</feature>